<proteinExistence type="predicted"/>
<keyword evidence="1" id="KW-1133">Transmembrane helix</keyword>
<protein>
    <submittedName>
        <fullName evidence="2">Uncharacterized protein</fullName>
    </submittedName>
</protein>
<dbReference type="InterPro" id="IPR038920">
    <property type="entry name" value="At3g05675-like"/>
</dbReference>
<feature type="transmembrane region" description="Helical" evidence="1">
    <location>
        <begin position="43"/>
        <end position="63"/>
    </location>
</feature>
<dbReference type="PANTHER" id="PTHR31060">
    <property type="entry name" value="OSJNBA0011J08.25 PROTEIN-RELATED"/>
    <property type="match status" value="1"/>
</dbReference>
<evidence type="ECO:0000313" key="2">
    <source>
        <dbReference type="EMBL" id="KAJ0207692.1"/>
    </source>
</evidence>
<keyword evidence="3" id="KW-1185">Reference proteome</keyword>
<evidence type="ECO:0000256" key="1">
    <source>
        <dbReference type="SAM" id="Phobius"/>
    </source>
</evidence>
<dbReference type="AlphaFoldDB" id="A0A9R1XH32"/>
<dbReference type="EMBL" id="NBSK02000005">
    <property type="protein sequence ID" value="KAJ0207692.1"/>
    <property type="molecule type" value="Genomic_DNA"/>
</dbReference>
<dbReference type="OrthoDB" id="678132at2759"/>
<keyword evidence="1" id="KW-0812">Transmembrane</keyword>
<dbReference type="PANTHER" id="PTHR31060:SF4">
    <property type="entry name" value="1,8-CINEOLE SYNTHASE"/>
    <property type="match status" value="1"/>
</dbReference>
<reference evidence="2 3" key="1">
    <citation type="journal article" date="2017" name="Nat. Commun.">
        <title>Genome assembly with in vitro proximity ligation data and whole-genome triplication in lettuce.</title>
        <authorList>
            <person name="Reyes-Chin-Wo S."/>
            <person name="Wang Z."/>
            <person name="Yang X."/>
            <person name="Kozik A."/>
            <person name="Arikit S."/>
            <person name="Song C."/>
            <person name="Xia L."/>
            <person name="Froenicke L."/>
            <person name="Lavelle D.O."/>
            <person name="Truco M.J."/>
            <person name="Xia R."/>
            <person name="Zhu S."/>
            <person name="Xu C."/>
            <person name="Xu H."/>
            <person name="Xu X."/>
            <person name="Cox K."/>
            <person name="Korf I."/>
            <person name="Meyers B.C."/>
            <person name="Michelmore R.W."/>
        </authorList>
    </citation>
    <scope>NUCLEOTIDE SEQUENCE [LARGE SCALE GENOMIC DNA]</scope>
    <source>
        <strain evidence="3">cv. Salinas</strain>
        <tissue evidence="2">Seedlings</tissue>
    </source>
</reference>
<comment type="caution">
    <text evidence="2">The sequence shown here is derived from an EMBL/GenBank/DDBJ whole genome shotgun (WGS) entry which is preliminary data.</text>
</comment>
<accession>A0A9R1XH32</accession>
<dbReference type="Proteomes" id="UP000235145">
    <property type="component" value="Unassembled WGS sequence"/>
</dbReference>
<name>A0A9R1XH32_LACSA</name>
<keyword evidence="1" id="KW-0472">Membrane</keyword>
<organism evidence="2 3">
    <name type="scientific">Lactuca sativa</name>
    <name type="common">Garden lettuce</name>
    <dbReference type="NCBI Taxonomy" id="4236"/>
    <lineage>
        <taxon>Eukaryota</taxon>
        <taxon>Viridiplantae</taxon>
        <taxon>Streptophyta</taxon>
        <taxon>Embryophyta</taxon>
        <taxon>Tracheophyta</taxon>
        <taxon>Spermatophyta</taxon>
        <taxon>Magnoliopsida</taxon>
        <taxon>eudicotyledons</taxon>
        <taxon>Gunneridae</taxon>
        <taxon>Pentapetalae</taxon>
        <taxon>asterids</taxon>
        <taxon>campanulids</taxon>
        <taxon>Asterales</taxon>
        <taxon>Asteraceae</taxon>
        <taxon>Cichorioideae</taxon>
        <taxon>Cichorieae</taxon>
        <taxon>Lactucinae</taxon>
        <taxon>Lactuca</taxon>
    </lineage>
</organism>
<sequence>MVEAQTAPTPLAPLLLRNILLPLFIYSDKTLINLSHKFKLFHIIRYTLITAFLFFLKVIPSFISSSLQHSQNHNHNHNSDSEFDSDSSTYPWVPFLKGSGNCNDLAGADGSLVDETCIARALTQLLAILNEIPVSSRKYEIVRSYAEKLMDENLEEGYEPLRKVNAKVLSAAFSRALQQLQSAAVAAAKYDIEKNTTTGGDVTRKGGGYFGLNRVIKTVGHYGDFAWTQFTKPKTRLRVSAEKLSAELLWLAEKLVACGSADEAVQQWASASKLACVALSAPQRLQGSLVKLSVYLFKEAVSMGGQYDDMEELRKVKTKLLMSWLPFLCRATIGVEAPVLTFNEKAELENMLGKLIESLKHEEEQEKVLSLWLHHYAHCPSSDWPNLYQYYDRWCTASRNLFILQGKQEK</sequence>
<gene>
    <name evidence="2" type="ORF">LSAT_V11C500267620</name>
</gene>
<evidence type="ECO:0000313" key="3">
    <source>
        <dbReference type="Proteomes" id="UP000235145"/>
    </source>
</evidence>